<sequence>MGRDADIRVGTTDRERAVAALSDHLAEGRIDIGEYETRCAAATAARTRGDLRAVFADLPAPHPRFDPPAPSPEPVRPAPPTVKQRNTSLVIGGFLVAGIGLIVAVAAVTNSWWALAPALVVAAVLVMVVS</sequence>
<dbReference type="PANTHER" id="PTHR40763">
    <property type="entry name" value="MEMBRANE PROTEIN-RELATED"/>
    <property type="match status" value="1"/>
</dbReference>
<feature type="compositionally biased region" description="Pro residues" evidence="1">
    <location>
        <begin position="61"/>
        <end position="80"/>
    </location>
</feature>
<organism evidence="4 5">
    <name type="scientific">Actinokineospora fastidiosa</name>
    <dbReference type="NCBI Taxonomy" id="1816"/>
    <lineage>
        <taxon>Bacteria</taxon>
        <taxon>Bacillati</taxon>
        <taxon>Actinomycetota</taxon>
        <taxon>Actinomycetes</taxon>
        <taxon>Pseudonocardiales</taxon>
        <taxon>Pseudonocardiaceae</taxon>
        <taxon>Actinokineospora</taxon>
    </lineage>
</organism>
<keyword evidence="2" id="KW-0812">Transmembrane</keyword>
<dbReference type="EMBL" id="BMRB01000001">
    <property type="protein sequence ID" value="GGS26537.1"/>
    <property type="molecule type" value="Genomic_DNA"/>
</dbReference>
<gene>
    <name evidence="4" type="ORF">GCM10010171_20050</name>
</gene>
<proteinExistence type="predicted"/>
<keyword evidence="2" id="KW-1133">Transmembrane helix</keyword>
<dbReference type="PANTHER" id="PTHR40763:SF4">
    <property type="entry name" value="DUF1707 DOMAIN-CONTAINING PROTEIN"/>
    <property type="match status" value="1"/>
</dbReference>
<evidence type="ECO:0000259" key="3">
    <source>
        <dbReference type="Pfam" id="PF08044"/>
    </source>
</evidence>
<comment type="caution">
    <text evidence="4">The sequence shown here is derived from an EMBL/GenBank/DDBJ whole genome shotgun (WGS) entry which is preliminary data.</text>
</comment>
<reference evidence="4" key="2">
    <citation type="submission" date="2020-09" db="EMBL/GenBank/DDBJ databases">
        <authorList>
            <person name="Sun Q."/>
            <person name="Ohkuma M."/>
        </authorList>
    </citation>
    <scope>NUCLEOTIDE SEQUENCE</scope>
    <source>
        <strain evidence="4">JCM 3276</strain>
    </source>
</reference>
<dbReference type="Pfam" id="PF08044">
    <property type="entry name" value="DUF1707"/>
    <property type="match status" value="1"/>
</dbReference>
<evidence type="ECO:0000313" key="5">
    <source>
        <dbReference type="Proteomes" id="UP000660680"/>
    </source>
</evidence>
<feature type="transmembrane region" description="Helical" evidence="2">
    <location>
        <begin position="86"/>
        <end position="106"/>
    </location>
</feature>
<accession>A0A918GAV1</accession>
<feature type="domain" description="DUF1707" evidence="3">
    <location>
        <begin position="7"/>
        <end position="59"/>
    </location>
</feature>
<dbReference type="Proteomes" id="UP000660680">
    <property type="component" value="Unassembled WGS sequence"/>
</dbReference>
<keyword evidence="2" id="KW-0472">Membrane</keyword>
<dbReference type="AlphaFoldDB" id="A0A918GAV1"/>
<evidence type="ECO:0000256" key="2">
    <source>
        <dbReference type="SAM" id="Phobius"/>
    </source>
</evidence>
<feature type="transmembrane region" description="Helical" evidence="2">
    <location>
        <begin position="112"/>
        <end position="129"/>
    </location>
</feature>
<keyword evidence="5" id="KW-1185">Reference proteome</keyword>
<name>A0A918GAV1_9PSEU</name>
<reference evidence="4" key="1">
    <citation type="journal article" date="2014" name="Int. J. Syst. Evol. Microbiol.">
        <title>Complete genome sequence of Corynebacterium casei LMG S-19264T (=DSM 44701T), isolated from a smear-ripened cheese.</title>
        <authorList>
            <consortium name="US DOE Joint Genome Institute (JGI-PGF)"/>
            <person name="Walter F."/>
            <person name="Albersmeier A."/>
            <person name="Kalinowski J."/>
            <person name="Ruckert C."/>
        </authorList>
    </citation>
    <scope>NUCLEOTIDE SEQUENCE</scope>
    <source>
        <strain evidence="4">JCM 3276</strain>
    </source>
</reference>
<feature type="region of interest" description="Disordered" evidence="1">
    <location>
        <begin position="61"/>
        <end position="81"/>
    </location>
</feature>
<evidence type="ECO:0000256" key="1">
    <source>
        <dbReference type="SAM" id="MobiDB-lite"/>
    </source>
</evidence>
<dbReference type="InterPro" id="IPR012551">
    <property type="entry name" value="DUF1707_SHOCT-like"/>
</dbReference>
<dbReference type="RefSeq" id="WP_189209921.1">
    <property type="nucleotide sequence ID" value="NZ_BMRB01000001.1"/>
</dbReference>
<evidence type="ECO:0000313" key="4">
    <source>
        <dbReference type="EMBL" id="GGS26537.1"/>
    </source>
</evidence>
<protein>
    <recommendedName>
        <fullName evidence="3">DUF1707 domain-containing protein</fullName>
    </recommendedName>
</protein>